<evidence type="ECO:0000256" key="3">
    <source>
        <dbReference type="ARBA" id="ARBA00022842"/>
    </source>
</evidence>
<sequence length="364" mass="39543">MKITDIKFAMLRVPLKTPFKTALRTVEKVEDVIVIVETDTGHVGYGEAPATAVITGDTHGSIIEAIKTMIKPKLIGEEIEDLNRITHLIQGSIVKNYSAKAAVEIAIYDLFAQRYNTPLYKILGGGEPTISTDITISVDYIDKMVKDSIDAVNQGFETLKIKVGKDIGVDIERVKAIYAAVEGKALLRLDANQGWTAKEAVYALTKLEDAGVRLELVEQPVKGYDLEGMKYITERVHTPVMADESTFGPKEVIDLIKMRAADIINIKLMKTGGISNAIRIADIAETFDVQCMIGCMLETSISVAAAAHLAVAKSHVITKVDLDGPSLCAFDPVVGNVKFNGAEISIENTPGLGIKEIKGLEMLR</sequence>
<proteinExistence type="inferred from homology"/>
<reference evidence="7 8" key="1">
    <citation type="submission" date="2021-03" db="EMBL/GenBank/DDBJ databases">
        <title>novel species isolated from a fishpond in China.</title>
        <authorList>
            <person name="Lu H."/>
            <person name="Cai Z."/>
        </authorList>
    </citation>
    <scope>NUCLEOTIDE SEQUENCE [LARGE SCALE GENOMIC DNA]</scope>
    <source>
        <strain evidence="7 8">Y57</strain>
    </source>
</reference>
<protein>
    <recommendedName>
        <fullName evidence="5">Dipeptide epimerase</fullName>
        <ecNumber evidence="5">5.1.1.-</ecNumber>
    </recommendedName>
</protein>
<dbReference type="InterPro" id="IPR034603">
    <property type="entry name" value="Dipeptide_epimerase"/>
</dbReference>
<dbReference type="InterPro" id="IPR013342">
    <property type="entry name" value="Mandelate_racemase_C"/>
</dbReference>
<dbReference type="Proteomes" id="UP000663992">
    <property type="component" value="Unassembled WGS sequence"/>
</dbReference>
<comment type="cofactor">
    <cofactor evidence="5">
        <name>Mg(2+)</name>
        <dbReference type="ChEBI" id="CHEBI:18420"/>
    </cofactor>
    <text evidence="5">Binds 1 Mg(2+) ion per subunit.</text>
</comment>
<name>A0ABS3CUY0_9ALTE</name>
<dbReference type="SUPFAM" id="SSF54826">
    <property type="entry name" value="Enolase N-terminal domain-like"/>
    <property type="match status" value="1"/>
</dbReference>
<dbReference type="InterPro" id="IPR029065">
    <property type="entry name" value="Enolase_C-like"/>
</dbReference>
<dbReference type="SFLD" id="SFLDF00009">
    <property type="entry name" value="o-succinylbenzoate_synthase"/>
    <property type="match status" value="1"/>
</dbReference>
<keyword evidence="4 5" id="KW-0413">Isomerase</keyword>
<dbReference type="Gene3D" id="3.30.390.10">
    <property type="entry name" value="Enolase-like, N-terminal domain"/>
    <property type="match status" value="1"/>
</dbReference>
<comment type="similarity">
    <text evidence="1 5">Belongs to the mandelate racemase/muconate lactonizing enzyme family.</text>
</comment>
<evidence type="ECO:0000313" key="8">
    <source>
        <dbReference type="Proteomes" id="UP000663992"/>
    </source>
</evidence>
<dbReference type="EC" id="5.1.1.-" evidence="5"/>
<dbReference type="SFLD" id="SFLDG00180">
    <property type="entry name" value="muconate_cycloisomerase"/>
    <property type="match status" value="1"/>
</dbReference>
<dbReference type="PANTHER" id="PTHR48073:SF2">
    <property type="entry name" value="O-SUCCINYLBENZOATE SYNTHASE"/>
    <property type="match status" value="1"/>
</dbReference>
<dbReference type="RefSeq" id="WP_206594245.1">
    <property type="nucleotide sequence ID" value="NZ_JAFKCS010000009.1"/>
</dbReference>
<feature type="domain" description="Mandelate racemase/muconate lactonizing enzyme C-terminal" evidence="6">
    <location>
        <begin position="141"/>
        <end position="239"/>
    </location>
</feature>
<dbReference type="EMBL" id="JAFKCS010000009">
    <property type="protein sequence ID" value="MBN7820410.1"/>
    <property type="molecule type" value="Genomic_DNA"/>
</dbReference>
<dbReference type="InterPro" id="IPR029017">
    <property type="entry name" value="Enolase-like_N"/>
</dbReference>
<keyword evidence="8" id="KW-1185">Reference proteome</keyword>
<dbReference type="SMART" id="SM00922">
    <property type="entry name" value="MR_MLE"/>
    <property type="match status" value="1"/>
</dbReference>
<evidence type="ECO:0000256" key="4">
    <source>
        <dbReference type="ARBA" id="ARBA00023235"/>
    </source>
</evidence>
<evidence type="ECO:0000313" key="7">
    <source>
        <dbReference type="EMBL" id="MBN7820410.1"/>
    </source>
</evidence>
<dbReference type="Pfam" id="PF02746">
    <property type="entry name" value="MR_MLE_N"/>
    <property type="match status" value="1"/>
</dbReference>
<keyword evidence="2 5" id="KW-0479">Metal-binding</keyword>
<accession>A0ABS3CUY0</accession>
<dbReference type="CDD" id="cd03319">
    <property type="entry name" value="L-Ala-DL-Glu_epimerase"/>
    <property type="match status" value="1"/>
</dbReference>
<dbReference type="PANTHER" id="PTHR48073">
    <property type="entry name" value="O-SUCCINYLBENZOATE SYNTHASE-RELATED"/>
    <property type="match status" value="1"/>
</dbReference>
<keyword evidence="3 5" id="KW-0460">Magnesium</keyword>
<comment type="caution">
    <text evidence="7">The sequence shown here is derived from an EMBL/GenBank/DDBJ whole genome shotgun (WGS) entry which is preliminary data.</text>
</comment>
<dbReference type="SUPFAM" id="SSF51604">
    <property type="entry name" value="Enolase C-terminal domain-like"/>
    <property type="match status" value="1"/>
</dbReference>
<organism evidence="7 8">
    <name type="scientific">Bowmanella yangjiangensis</name>
    <dbReference type="NCBI Taxonomy" id="2811230"/>
    <lineage>
        <taxon>Bacteria</taxon>
        <taxon>Pseudomonadati</taxon>
        <taxon>Pseudomonadota</taxon>
        <taxon>Gammaproteobacteria</taxon>
        <taxon>Alteromonadales</taxon>
        <taxon>Alteromonadaceae</taxon>
        <taxon>Bowmanella</taxon>
    </lineage>
</organism>
<dbReference type="Gene3D" id="3.20.20.120">
    <property type="entry name" value="Enolase-like C-terminal domain"/>
    <property type="match status" value="1"/>
</dbReference>
<dbReference type="SFLD" id="SFLDS00001">
    <property type="entry name" value="Enolase"/>
    <property type="match status" value="1"/>
</dbReference>
<gene>
    <name evidence="7" type="ORF">J0A65_11075</name>
</gene>
<dbReference type="InterPro" id="IPR036849">
    <property type="entry name" value="Enolase-like_C_sf"/>
</dbReference>
<dbReference type="InterPro" id="IPR013341">
    <property type="entry name" value="Mandelate_racemase_N_dom"/>
</dbReference>
<evidence type="ECO:0000256" key="1">
    <source>
        <dbReference type="ARBA" id="ARBA00008031"/>
    </source>
</evidence>
<evidence type="ECO:0000256" key="2">
    <source>
        <dbReference type="ARBA" id="ARBA00022723"/>
    </source>
</evidence>
<dbReference type="Pfam" id="PF13378">
    <property type="entry name" value="MR_MLE_C"/>
    <property type="match status" value="1"/>
</dbReference>
<evidence type="ECO:0000256" key="5">
    <source>
        <dbReference type="RuleBase" id="RU366006"/>
    </source>
</evidence>
<evidence type="ECO:0000259" key="6">
    <source>
        <dbReference type="SMART" id="SM00922"/>
    </source>
</evidence>